<accession>A0A0J7KEG6</accession>
<gene>
    <name evidence="2" type="ORF">RF55_11861</name>
</gene>
<dbReference type="PANTHER" id="PTHR36159:SF1">
    <property type="entry name" value="RETROVIRUS-RELATED POL POLYPROTEIN FROM TRANSPOSON 412-LIKE PROTEIN"/>
    <property type="match status" value="1"/>
</dbReference>
<proteinExistence type="predicted"/>
<dbReference type="EMBL" id="LBMM01008810">
    <property type="protein sequence ID" value="KMQ88624.1"/>
    <property type="molecule type" value="Genomic_DNA"/>
</dbReference>
<dbReference type="Proteomes" id="UP000036403">
    <property type="component" value="Unassembled WGS sequence"/>
</dbReference>
<reference evidence="2 3" key="1">
    <citation type="submission" date="2015-04" db="EMBL/GenBank/DDBJ databases">
        <title>Lasius niger genome sequencing.</title>
        <authorList>
            <person name="Konorov E.A."/>
            <person name="Nikitin M.A."/>
            <person name="Kirill M.V."/>
            <person name="Chang P."/>
        </authorList>
    </citation>
    <scope>NUCLEOTIDE SEQUENCE [LARGE SCALE GENOMIC DNA]</scope>
    <source>
        <tissue evidence="2">Whole</tissue>
    </source>
</reference>
<dbReference type="AlphaFoldDB" id="A0A0J7KEG6"/>
<dbReference type="InterPro" id="IPR049512">
    <property type="entry name" value="DJR-like_dom"/>
</dbReference>
<dbReference type="PANTHER" id="PTHR36159">
    <property type="entry name" value="PROTEIN CBG23766"/>
    <property type="match status" value="1"/>
</dbReference>
<evidence type="ECO:0000313" key="3">
    <source>
        <dbReference type="Proteomes" id="UP000036403"/>
    </source>
</evidence>
<protein>
    <recommendedName>
        <fullName evidence="1">Double jelly roll-like domain-containing protein</fullName>
    </recommendedName>
</protein>
<dbReference type="STRING" id="67767.A0A0J7KEG6"/>
<evidence type="ECO:0000259" key="1">
    <source>
        <dbReference type="Pfam" id="PF21738"/>
    </source>
</evidence>
<name>A0A0J7KEG6_LASNI</name>
<feature type="domain" description="Double jelly roll-like" evidence="1">
    <location>
        <begin position="81"/>
        <end position="394"/>
    </location>
</feature>
<sequence>MIDILSIAGEPVFDDRIVKIETHTYNPYANTTFGYSDEIRIPIQQQDLYTLPCESFLYVEGKLASNEKPSADRVPPIATALVNNCVAFMFEEIRYELDGVEIDRTRNVGITSTIKNYVSLTSERDKILKNAGWDISMAAHSPIGDFNFCVPLNLLLGFCEDYKRVVINARHELILIRARNDNNCIVSQQTYEPKINLLKIQWRMPHVVLNDVNKLSLLRTLDSGRYLSVPFRSWDLYEFPLLQNTTKHSWAVKAATQLEKPRYVIFALQTGRKNVLSQDTSMFDDCKLTNVKLYLNSDFYPYDDMNLDFNKNKIAVLYDMYSRFRKAYYGSDNDEALLAVHKFLLCGPLVVIDCSRQNESIKSATVDVRIEFDCKENVPSNTTAYCLIIHDRVIEYNPLTNVVRRIV</sequence>
<evidence type="ECO:0000313" key="2">
    <source>
        <dbReference type="EMBL" id="KMQ88624.1"/>
    </source>
</evidence>
<dbReference type="Pfam" id="PF21738">
    <property type="entry name" value="DJR-like_dom"/>
    <property type="match status" value="1"/>
</dbReference>
<comment type="caution">
    <text evidence="2">The sequence shown here is derived from an EMBL/GenBank/DDBJ whole genome shotgun (WGS) entry which is preliminary data.</text>
</comment>
<keyword evidence="3" id="KW-1185">Reference proteome</keyword>
<dbReference type="OrthoDB" id="7658705at2759"/>
<organism evidence="2 3">
    <name type="scientific">Lasius niger</name>
    <name type="common">Black garden ant</name>
    <dbReference type="NCBI Taxonomy" id="67767"/>
    <lineage>
        <taxon>Eukaryota</taxon>
        <taxon>Metazoa</taxon>
        <taxon>Ecdysozoa</taxon>
        <taxon>Arthropoda</taxon>
        <taxon>Hexapoda</taxon>
        <taxon>Insecta</taxon>
        <taxon>Pterygota</taxon>
        <taxon>Neoptera</taxon>
        <taxon>Endopterygota</taxon>
        <taxon>Hymenoptera</taxon>
        <taxon>Apocrita</taxon>
        <taxon>Aculeata</taxon>
        <taxon>Formicoidea</taxon>
        <taxon>Formicidae</taxon>
        <taxon>Formicinae</taxon>
        <taxon>Lasius</taxon>
        <taxon>Lasius</taxon>
    </lineage>
</organism>
<dbReference type="PaxDb" id="67767-A0A0J7KEG6"/>